<feature type="region of interest" description="Disordered" evidence="1">
    <location>
        <begin position="268"/>
        <end position="452"/>
    </location>
</feature>
<feature type="region of interest" description="Disordered" evidence="1">
    <location>
        <begin position="624"/>
        <end position="778"/>
    </location>
</feature>
<dbReference type="AlphaFoldDB" id="A0A4P9Y0Y6"/>
<feature type="compositionally biased region" description="Basic and acidic residues" evidence="1">
    <location>
        <begin position="952"/>
        <end position="971"/>
    </location>
</feature>
<feature type="compositionally biased region" description="Basic and acidic residues" evidence="1">
    <location>
        <begin position="1"/>
        <end position="66"/>
    </location>
</feature>
<protein>
    <submittedName>
        <fullName evidence="2">Uncharacterized protein</fullName>
    </submittedName>
</protein>
<dbReference type="OrthoDB" id="10688607at2759"/>
<name>A0A4P9Y0Y6_9FUNG</name>
<evidence type="ECO:0000313" key="2">
    <source>
        <dbReference type="EMBL" id="RKP12403.1"/>
    </source>
</evidence>
<feature type="compositionally biased region" description="Basic and acidic residues" evidence="1">
    <location>
        <begin position="294"/>
        <end position="303"/>
    </location>
</feature>
<feature type="compositionally biased region" description="Polar residues" evidence="1">
    <location>
        <begin position="306"/>
        <end position="315"/>
    </location>
</feature>
<evidence type="ECO:0000313" key="3">
    <source>
        <dbReference type="Proteomes" id="UP000267251"/>
    </source>
</evidence>
<feature type="region of interest" description="Disordered" evidence="1">
    <location>
        <begin position="507"/>
        <end position="592"/>
    </location>
</feature>
<feature type="region of interest" description="Disordered" evidence="1">
    <location>
        <begin position="937"/>
        <end position="973"/>
    </location>
</feature>
<feature type="compositionally biased region" description="Gly residues" evidence="1">
    <location>
        <begin position="1014"/>
        <end position="1029"/>
    </location>
</feature>
<evidence type="ECO:0000256" key="1">
    <source>
        <dbReference type="SAM" id="MobiDB-lite"/>
    </source>
</evidence>
<feature type="compositionally biased region" description="Pro residues" evidence="1">
    <location>
        <begin position="516"/>
        <end position="531"/>
    </location>
</feature>
<feature type="compositionally biased region" description="Basic and acidic residues" evidence="1">
    <location>
        <begin position="150"/>
        <end position="167"/>
    </location>
</feature>
<proteinExistence type="predicted"/>
<organism evidence="2 3">
    <name type="scientific">Piptocephalis cylindrospora</name>
    <dbReference type="NCBI Taxonomy" id="1907219"/>
    <lineage>
        <taxon>Eukaryota</taxon>
        <taxon>Fungi</taxon>
        <taxon>Fungi incertae sedis</taxon>
        <taxon>Zoopagomycota</taxon>
        <taxon>Zoopagomycotina</taxon>
        <taxon>Zoopagomycetes</taxon>
        <taxon>Zoopagales</taxon>
        <taxon>Piptocephalidaceae</taxon>
        <taxon>Piptocephalis</taxon>
    </lineage>
</organism>
<dbReference type="EMBL" id="KZ988345">
    <property type="protein sequence ID" value="RKP12403.1"/>
    <property type="molecule type" value="Genomic_DNA"/>
</dbReference>
<gene>
    <name evidence="2" type="ORF">BJ684DRAFT_17103</name>
</gene>
<feature type="compositionally biased region" description="Basic and acidic residues" evidence="1">
    <location>
        <begin position="379"/>
        <end position="388"/>
    </location>
</feature>
<accession>A0A4P9Y0Y6</accession>
<feature type="compositionally biased region" description="Basic and acidic residues" evidence="1">
    <location>
        <begin position="691"/>
        <end position="704"/>
    </location>
</feature>
<dbReference type="Proteomes" id="UP000267251">
    <property type="component" value="Unassembled WGS sequence"/>
</dbReference>
<feature type="region of interest" description="Disordered" evidence="1">
    <location>
        <begin position="148"/>
        <end position="184"/>
    </location>
</feature>
<feature type="compositionally biased region" description="Low complexity" evidence="1">
    <location>
        <begin position="97"/>
        <end position="107"/>
    </location>
</feature>
<feature type="compositionally biased region" description="Basic and acidic residues" evidence="1">
    <location>
        <begin position="441"/>
        <end position="452"/>
    </location>
</feature>
<reference evidence="3" key="1">
    <citation type="journal article" date="2018" name="Nat. Microbiol.">
        <title>Leveraging single-cell genomics to expand the fungal tree of life.</title>
        <authorList>
            <person name="Ahrendt S.R."/>
            <person name="Quandt C.A."/>
            <person name="Ciobanu D."/>
            <person name="Clum A."/>
            <person name="Salamov A."/>
            <person name="Andreopoulos B."/>
            <person name="Cheng J.F."/>
            <person name="Woyke T."/>
            <person name="Pelin A."/>
            <person name="Henrissat B."/>
            <person name="Reynolds N.K."/>
            <person name="Benny G.L."/>
            <person name="Smith M.E."/>
            <person name="James T.Y."/>
            <person name="Grigoriev I.V."/>
        </authorList>
    </citation>
    <scope>NUCLEOTIDE SEQUENCE [LARGE SCALE GENOMIC DNA]</scope>
</reference>
<feature type="region of interest" description="Disordered" evidence="1">
    <location>
        <begin position="1014"/>
        <end position="1039"/>
    </location>
</feature>
<feature type="region of interest" description="Disordered" evidence="1">
    <location>
        <begin position="1"/>
        <end position="135"/>
    </location>
</feature>
<keyword evidence="3" id="KW-1185">Reference proteome</keyword>
<feature type="region of interest" description="Disordered" evidence="1">
    <location>
        <begin position="201"/>
        <end position="228"/>
    </location>
</feature>
<sequence length="1039" mass="114577">MEKKKELEKKEERKKQEERRRMEDKERAEMEERKQRYARLREIAEDARLEKERKGVERIEHSSHWDEGDEEEGRAFPRDRLGLLSTELSSKGDRARTASSSSSLLRLGQGGTERSTDLSPAIEAGGEVISTPPIPKLTETLCNSFLDTVSNDRVDPPNGDGENRPLETNRPATESPLDPGTLAPVDRVKLSSGVRAASPISSLAREEMDGRNDSSVSRATTGVGRHVAYDPDSRSVRLNLGKSQVHIMEEAKGRLQIRLGRSGSRVIVDTDKEGETGTYALDEADRLGTPPQGETDRLDEGKRASQPLSWSSQMESGKMPAPSLPSSISHSERPKDPLLRKVTDFVEEGSRNTREAPTRGPLLPSVLETIGGSGPPERGWGREGREGEFMTGASRPHQTGEMASSVLPMEITTRPKETQQSTTHSEGAFRPIPSHASPIHDPTKLPRTRDAWFDHVPGSIPVHDDRLDGEGQRKRFMGMDDLLMMARRREEERPPFMVDPFISHHMSVSEGSSRPLPSPPMATTTLPPPISPALFPQGSHHPSGPALPPTPERSHPTYPSRGTLGVGRGSVPRPQSGGVGMEGNSELLSDDELGRRSYQKALEDYRQSIIESEAKQTKMLAVQGKGASQGKGDGRMTGASKVSTTLPSPPTKPRMTWPTPRHRETGSVPGQHGHERKVRFADSVNGGSGARAREDTRLTKKETGSRAPPGPTETSKDGDITSSQTSSKLGNEGLDEEEALSQIGKLSAGLRPTLRRTKGDEVSQTSSKRGMSVEEQERMMDEIVRLSKEVLKLARERKGKSRDMEGTNARMERLLQIHRDWVRRNPMGKWREVVEEAERRVNETENMVQQVFRPVGTEPMSKGIDEGEDEEEGGEVWVDAPSDLESTGGGEVKRALSVVETKKEENILPEMQAEEEQEEGEAGQEVWMDAPLWREEMSRGPMTSSPPPPVSRGDRVEESTLRSVLRKEGRAGAKSVHWPVQLTRRWEFISHTIEEESRKAGLSPTLQLLKGFGLLRGPGRGRSGNGGVGAARERASPVE</sequence>
<feature type="compositionally biased region" description="Basic and acidic residues" evidence="1">
    <location>
        <begin position="330"/>
        <end position="357"/>
    </location>
</feature>
<feature type="compositionally biased region" description="Polar residues" evidence="1">
    <location>
        <begin position="720"/>
        <end position="729"/>
    </location>
</feature>